<dbReference type="STRING" id="1160509.A0A3N4HKW8"/>
<evidence type="ECO:0000313" key="2">
    <source>
        <dbReference type="Proteomes" id="UP000275078"/>
    </source>
</evidence>
<sequence length="205" mass="22530">DLEAWAAETTQKCLAQLRTLAKASNPAGIAVCYNLPFLDANTGVFAADLRMYQISEREGDWAAVEDIDMKLEYSAAAVRETDFKTTKEPPREEMPRIVKEFHFLGQIKPEFLVAGSDAKELRTFLLPSIALTARTPGGTNLTTTLASNEATFVNGIFSELTDNNGPLTVEAPPFELPGKRIEITPVGLYIYAAYTVLATSIYMWG</sequence>
<gene>
    <name evidence="1" type="ORF">BJ508DRAFT_187551</name>
</gene>
<keyword evidence="2" id="KW-1185">Reference proteome</keyword>
<dbReference type="Proteomes" id="UP000275078">
    <property type="component" value="Unassembled WGS sequence"/>
</dbReference>
<protein>
    <submittedName>
        <fullName evidence="1">Uncharacterized protein</fullName>
    </submittedName>
</protein>
<dbReference type="AlphaFoldDB" id="A0A3N4HKW8"/>
<dbReference type="OrthoDB" id="2596908at2759"/>
<organism evidence="1 2">
    <name type="scientific">Ascobolus immersus RN42</name>
    <dbReference type="NCBI Taxonomy" id="1160509"/>
    <lineage>
        <taxon>Eukaryota</taxon>
        <taxon>Fungi</taxon>
        <taxon>Dikarya</taxon>
        <taxon>Ascomycota</taxon>
        <taxon>Pezizomycotina</taxon>
        <taxon>Pezizomycetes</taxon>
        <taxon>Pezizales</taxon>
        <taxon>Ascobolaceae</taxon>
        <taxon>Ascobolus</taxon>
    </lineage>
</organism>
<name>A0A3N4HKW8_ASCIM</name>
<feature type="non-terminal residue" evidence="1">
    <location>
        <position position="1"/>
    </location>
</feature>
<accession>A0A3N4HKW8</accession>
<feature type="non-terminal residue" evidence="1">
    <location>
        <position position="205"/>
    </location>
</feature>
<proteinExistence type="predicted"/>
<reference evidence="1 2" key="1">
    <citation type="journal article" date="2018" name="Nat. Ecol. Evol.">
        <title>Pezizomycetes genomes reveal the molecular basis of ectomycorrhizal truffle lifestyle.</title>
        <authorList>
            <person name="Murat C."/>
            <person name="Payen T."/>
            <person name="Noel B."/>
            <person name="Kuo A."/>
            <person name="Morin E."/>
            <person name="Chen J."/>
            <person name="Kohler A."/>
            <person name="Krizsan K."/>
            <person name="Balestrini R."/>
            <person name="Da Silva C."/>
            <person name="Montanini B."/>
            <person name="Hainaut M."/>
            <person name="Levati E."/>
            <person name="Barry K.W."/>
            <person name="Belfiori B."/>
            <person name="Cichocki N."/>
            <person name="Clum A."/>
            <person name="Dockter R.B."/>
            <person name="Fauchery L."/>
            <person name="Guy J."/>
            <person name="Iotti M."/>
            <person name="Le Tacon F."/>
            <person name="Lindquist E.A."/>
            <person name="Lipzen A."/>
            <person name="Malagnac F."/>
            <person name="Mello A."/>
            <person name="Molinier V."/>
            <person name="Miyauchi S."/>
            <person name="Poulain J."/>
            <person name="Riccioni C."/>
            <person name="Rubini A."/>
            <person name="Sitrit Y."/>
            <person name="Splivallo R."/>
            <person name="Traeger S."/>
            <person name="Wang M."/>
            <person name="Zifcakova L."/>
            <person name="Wipf D."/>
            <person name="Zambonelli A."/>
            <person name="Paolocci F."/>
            <person name="Nowrousian M."/>
            <person name="Ottonello S."/>
            <person name="Baldrian P."/>
            <person name="Spatafora J.W."/>
            <person name="Henrissat B."/>
            <person name="Nagy L.G."/>
            <person name="Aury J.M."/>
            <person name="Wincker P."/>
            <person name="Grigoriev I.V."/>
            <person name="Bonfante P."/>
            <person name="Martin F.M."/>
        </authorList>
    </citation>
    <scope>NUCLEOTIDE SEQUENCE [LARGE SCALE GENOMIC DNA]</scope>
    <source>
        <strain evidence="1 2">RN42</strain>
    </source>
</reference>
<dbReference type="EMBL" id="ML119789">
    <property type="protein sequence ID" value="RPA74482.1"/>
    <property type="molecule type" value="Genomic_DNA"/>
</dbReference>
<evidence type="ECO:0000313" key="1">
    <source>
        <dbReference type="EMBL" id="RPA74482.1"/>
    </source>
</evidence>